<feature type="region of interest" description="Disordered" evidence="1">
    <location>
        <begin position="974"/>
        <end position="1018"/>
    </location>
</feature>
<feature type="region of interest" description="Disordered" evidence="1">
    <location>
        <begin position="242"/>
        <end position="296"/>
    </location>
</feature>
<organism evidence="2 3">
    <name type="scientific">Hermanssonia centrifuga</name>
    <dbReference type="NCBI Taxonomy" id="98765"/>
    <lineage>
        <taxon>Eukaryota</taxon>
        <taxon>Fungi</taxon>
        <taxon>Dikarya</taxon>
        <taxon>Basidiomycota</taxon>
        <taxon>Agaricomycotina</taxon>
        <taxon>Agaricomycetes</taxon>
        <taxon>Polyporales</taxon>
        <taxon>Meruliaceae</taxon>
        <taxon>Hermanssonia</taxon>
    </lineage>
</organism>
<protein>
    <submittedName>
        <fullName evidence="2">Uncharacterized protein</fullName>
    </submittedName>
</protein>
<feature type="region of interest" description="Disordered" evidence="1">
    <location>
        <begin position="710"/>
        <end position="787"/>
    </location>
</feature>
<feature type="region of interest" description="Disordered" evidence="1">
    <location>
        <begin position="846"/>
        <end position="872"/>
    </location>
</feature>
<feature type="compositionally biased region" description="Basic and acidic residues" evidence="1">
    <location>
        <begin position="62"/>
        <end position="71"/>
    </location>
</feature>
<feature type="compositionally biased region" description="Polar residues" evidence="1">
    <location>
        <begin position="142"/>
        <end position="152"/>
    </location>
</feature>
<feature type="region of interest" description="Disordered" evidence="1">
    <location>
        <begin position="1"/>
        <end position="94"/>
    </location>
</feature>
<feature type="compositionally biased region" description="Polar residues" evidence="1">
    <location>
        <begin position="267"/>
        <end position="276"/>
    </location>
</feature>
<dbReference type="EMBL" id="MLYV02000712">
    <property type="protein sequence ID" value="PSR79051.1"/>
    <property type="molecule type" value="Genomic_DNA"/>
</dbReference>
<dbReference type="OrthoDB" id="3261862at2759"/>
<gene>
    <name evidence="2" type="ORF">PHLCEN_2v7238</name>
</gene>
<feature type="compositionally biased region" description="Basic and acidic residues" evidence="1">
    <location>
        <begin position="440"/>
        <end position="451"/>
    </location>
</feature>
<reference evidence="2 3" key="1">
    <citation type="submission" date="2018-02" db="EMBL/GenBank/DDBJ databases">
        <title>Genome sequence of the basidiomycete white-rot fungus Phlebia centrifuga.</title>
        <authorList>
            <person name="Granchi Z."/>
            <person name="Peng M."/>
            <person name="de Vries R.P."/>
            <person name="Hilden K."/>
            <person name="Makela M.R."/>
            <person name="Grigoriev I."/>
            <person name="Riley R."/>
        </authorList>
    </citation>
    <scope>NUCLEOTIDE SEQUENCE [LARGE SCALE GENOMIC DNA]</scope>
    <source>
        <strain evidence="2 3">FBCC195</strain>
    </source>
</reference>
<feature type="region of interest" description="Disordered" evidence="1">
    <location>
        <begin position="127"/>
        <end position="180"/>
    </location>
</feature>
<dbReference type="AlphaFoldDB" id="A0A2R6NX97"/>
<feature type="compositionally biased region" description="Polar residues" evidence="1">
    <location>
        <begin position="423"/>
        <end position="433"/>
    </location>
</feature>
<feature type="region of interest" description="Disordered" evidence="1">
    <location>
        <begin position="327"/>
        <end position="348"/>
    </location>
</feature>
<comment type="caution">
    <text evidence="2">The sequence shown here is derived from an EMBL/GenBank/DDBJ whole genome shotgun (WGS) entry which is preliminary data.</text>
</comment>
<feature type="compositionally biased region" description="Low complexity" evidence="1">
    <location>
        <begin position="22"/>
        <end position="36"/>
    </location>
</feature>
<dbReference type="Proteomes" id="UP000186601">
    <property type="component" value="Unassembled WGS sequence"/>
</dbReference>
<keyword evidence="3" id="KW-1185">Reference proteome</keyword>
<feature type="compositionally biased region" description="Polar residues" evidence="1">
    <location>
        <begin position="480"/>
        <end position="500"/>
    </location>
</feature>
<name>A0A2R6NX97_9APHY</name>
<evidence type="ECO:0000313" key="2">
    <source>
        <dbReference type="EMBL" id="PSR79051.1"/>
    </source>
</evidence>
<feature type="compositionally biased region" description="Polar residues" evidence="1">
    <location>
        <begin position="211"/>
        <end position="228"/>
    </location>
</feature>
<feature type="compositionally biased region" description="Basic and acidic residues" evidence="1">
    <location>
        <begin position="1009"/>
        <end position="1018"/>
    </location>
</feature>
<evidence type="ECO:0000256" key="1">
    <source>
        <dbReference type="SAM" id="MobiDB-lite"/>
    </source>
</evidence>
<feature type="region of interest" description="Disordered" evidence="1">
    <location>
        <begin position="423"/>
        <end position="590"/>
    </location>
</feature>
<feature type="compositionally biased region" description="Low complexity" evidence="1">
    <location>
        <begin position="756"/>
        <end position="772"/>
    </location>
</feature>
<proteinExistence type="predicted"/>
<feature type="compositionally biased region" description="Acidic residues" evidence="1">
    <location>
        <begin position="850"/>
        <end position="869"/>
    </location>
</feature>
<feature type="region of interest" description="Disordered" evidence="1">
    <location>
        <begin position="207"/>
        <end position="228"/>
    </location>
</feature>
<accession>A0A2R6NX97</accession>
<evidence type="ECO:0000313" key="3">
    <source>
        <dbReference type="Proteomes" id="UP000186601"/>
    </source>
</evidence>
<dbReference type="STRING" id="98765.A0A2R6NX97"/>
<sequence>MAHPAPPFVPTASLIKPSVTRSSSITSTNSANSGASLRRRSRTRTRTLTIAGRRGKSSGPSEAEKSDREELSAPLRPEVPPLPTRSPRRPKTSFTKPAAVIQEATLAANLPVRPRAWSTVHIRDVPVEAQRGRQTKSDGGSIKSTSTESYPESSVFPHSLKDRDEDVSSFSPHVVTQPGSHSDFDVDDVSYRLRLLVNNSYFLPPAHSKPSPLSLTPQNPSAIQKASKPSTPAFLDFFRMGKSKSKPTTPAIHSPTGQEMPSGPILRTTSDSTTASGYAPHPHSSPQAPQAYPIANQNPGSRVVVLRERMDDLLEAAKQSERDIKLRGDGRKAKSQGTPIGEDFFDDVIDPTDAVDLPPPSDGYPFTIQTSAAHGLSPQDSIGAAVLADMLPPSPGMWSMSSEEETWRKGILHEAVSLSLNESPETSFSSMSVGSPDAHSSFRDIPSENPERNAAPDTPKVVIGQRILEPRQVDDDTQERSTLSPLQGLQPLPTTIRSPASSLSLLHSSDTPWRPSINPPRRAETPADTLPLTPPPPRRHLSHQHSDPVISTLAKSDALPHSEDPTNGPPPTVRRSQTSRTSELLREQNREVISMTPPPVSIQQRMTAPIDDHSQSMSSLTAQQLVNLVRESPFSEDDDLSYVTPADGDLDAEQAPRPSMTLSIPSERPSISEYSHPSPTASAFQDALFGSCRTPSPLLFRRSHAGSLGSFGVSPMPPTIPQRDTAVSPPPRTSSSLGATVLPPPPRSPAVKPEYRPSISSTPSIRSSRSSPAPHSAGLGYESQSNDTRFHAHSLDIISTGAIAERRGQPSSLSLRIPTESISRALHSAPAPASPTAFFDSIQSQPNAMDDLDTSDESDDDDNDDDNDDLPVVMTSPVEIAELFIEPRTQAISNRASSSSSRPSFMHFANRSTPQFSQASSHEDMFPRFEIADPRKPIANIAERGTFFASRSRKKSGKGQAVFPLPQYDPKAFASQESLMGAMAGPSSEVHEPIHPRPSPRRPSTAPGRGEEAKAFQRESLQKFDGMLLQHMAAERDRIKRITSNISGSQS</sequence>
<feature type="region of interest" description="Disordered" evidence="1">
    <location>
        <begin position="636"/>
        <end position="680"/>
    </location>
</feature>